<name>A0A398CL09_9BACL</name>
<dbReference type="AlphaFoldDB" id="A0A398CL09"/>
<dbReference type="EMBL" id="QXJM01000039">
    <property type="protein sequence ID" value="RIE03085.1"/>
    <property type="molecule type" value="Genomic_DNA"/>
</dbReference>
<evidence type="ECO:0000313" key="6">
    <source>
        <dbReference type="Proteomes" id="UP000266340"/>
    </source>
</evidence>
<keyword evidence="1 2" id="KW-0807">Transducer</keyword>
<dbReference type="RefSeq" id="WP_119151112.1">
    <property type="nucleotide sequence ID" value="NZ_QXJM01000039.1"/>
</dbReference>
<dbReference type="SUPFAM" id="SSF58104">
    <property type="entry name" value="Methyl-accepting chemotaxis protein (MCP) signaling domain"/>
    <property type="match status" value="1"/>
</dbReference>
<dbReference type="PANTHER" id="PTHR32089:SF112">
    <property type="entry name" value="LYSOZYME-LIKE PROTEIN-RELATED"/>
    <property type="match status" value="1"/>
</dbReference>
<feature type="compositionally biased region" description="Polar residues" evidence="3">
    <location>
        <begin position="1"/>
        <end position="21"/>
    </location>
</feature>
<feature type="compositionally biased region" description="Basic residues" evidence="3">
    <location>
        <begin position="182"/>
        <end position="193"/>
    </location>
</feature>
<gene>
    <name evidence="5" type="ORF">D3H35_21115</name>
</gene>
<organism evidence="5 6">
    <name type="scientific">Cohnella faecalis</name>
    <dbReference type="NCBI Taxonomy" id="2315694"/>
    <lineage>
        <taxon>Bacteria</taxon>
        <taxon>Bacillati</taxon>
        <taxon>Bacillota</taxon>
        <taxon>Bacilli</taxon>
        <taxon>Bacillales</taxon>
        <taxon>Paenibacillaceae</taxon>
        <taxon>Cohnella</taxon>
    </lineage>
</organism>
<protein>
    <recommendedName>
        <fullName evidence="4">Methyl-accepting transducer domain-containing protein</fullName>
    </recommendedName>
</protein>
<comment type="caution">
    <text evidence="5">The sequence shown here is derived from an EMBL/GenBank/DDBJ whole genome shotgun (WGS) entry which is preliminary data.</text>
</comment>
<feature type="domain" description="Methyl-accepting transducer" evidence="4">
    <location>
        <begin position="37"/>
        <end position="193"/>
    </location>
</feature>
<feature type="region of interest" description="Disordered" evidence="3">
    <location>
        <begin position="1"/>
        <end position="28"/>
    </location>
</feature>
<evidence type="ECO:0000256" key="1">
    <source>
        <dbReference type="ARBA" id="ARBA00023224"/>
    </source>
</evidence>
<evidence type="ECO:0000259" key="4">
    <source>
        <dbReference type="PROSITE" id="PS50111"/>
    </source>
</evidence>
<dbReference type="Proteomes" id="UP000266340">
    <property type="component" value="Unassembled WGS sequence"/>
</dbReference>
<dbReference type="GO" id="GO:0007165">
    <property type="term" value="P:signal transduction"/>
    <property type="evidence" value="ECO:0007669"/>
    <property type="project" value="UniProtKB-KW"/>
</dbReference>
<reference evidence="5 6" key="1">
    <citation type="submission" date="2018-09" db="EMBL/GenBank/DDBJ databases">
        <title>Cohnella cavernae sp. nov., isolated from a karst cave.</title>
        <authorList>
            <person name="Zhu H."/>
        </authorList>
    </citation>
    <scope>NUCLEOTIDE SEQUENCE [LARGE SCALE GENOMIC DNA]</scope>
    <source>
        <strain evidence="5 6">K2E09-144</strain>
    </source>
</reference>
<evidence type="ECO:0000313" key="5">
    <source>
        <dbReference type="EMBL" id="RIE03085.1"/>
    </source>
</evidence>
<dbReference type="Gene3D" id="1.10.287.950">
    <property type="entry name" value="Methyl-accepting chemotaxis protein"/>
    <property type="match status" value="2"/>
</dbReference>
<dbReference type="GO" id="GO:0016020">
    <property type="term" value="C:membrane"/>
    <property type="evidence" value="ECO:0007669"/>
    <property type="project" value="InterPro"/>
</dbReference>
<evidence type="ECO:0000256" key="3">
    <source>
        <dbReference type="SAM" id="MobiDB-lite"/>
    </source>
</evidence>
<sequence>MVRQTNSSAKEVLDTATSLTDASRKTPKRLRNRHRYEEIANGATNLAFESEKGTDMTSEIGTQVQTVIASNVEMGNSANEVEEASRRGSDYMDTLINKTGQTEEMTRSMVEKVDKLKDSTRSIRKNSRCARQYDEADEHLVVERHNRAGPRGYAGKGFMVVADEIRKLADQSRQSIGVVAKSSKRFSAKSTRR</sequence>
<evidence type="ECO:0000256" key="2">
    <source>
        <dbReference type="PROSITE-ProRule" id="PRU00284"/>
    </source>
</evidence>
<feature type="region of interest" description="Disordered" evidence="3">
    <location>
        <begin position="172"/>
        <end position="193"/>
    </location>
</feature>
<proteinExistence type="predicted"/>
<dbReference type="PROSITE" id="PS50111">
    <property type="entry name" value="CHEMOTAXIS_TRANSDUC_2"/>
    <property type="match status" value="1"/>
</dbReference>
<accession>A0A398CL09</accession>
<keyword evidence="6" id="KW-1185">Reference proteome</keyword>
<dbReference type="InterPro" id="IPR004089">
    <property type="entry name" value="MCPsignal_dom"/>
</dbReference>
<dbReference type="PANTHER" id="PTHR32089">
    <property type="entry name" value="METHYL-ACCEPTING CHEMOTAXIS PROTEIN MCPB"/>
    <property type="match status" value="1"/>
</dbReference>